<keyword evidence="1" id="KW-0812">Transmembrane</keyword>
<keyword evidence="3" id="KW-0808">Transferase</keyword>
<dbReference type="GO" id="GO:0008168">
    <property type="term" value="F:methyltransferase activity"/>
    <property type="evidence" value="ECO:0007669"/>
    <property type="project" value="UniProtKB-KW"/>
</dbReference>
<evidence type="ECO:0000259" key="2">
    <source>
        <dbReference type="Pfam" id="PF08241"/>
    </source>
</evidence>
<dbReference type="Pfam" id="PF08241">
    <property type="entry name" value="Methyltransf_11"/>
    <property type="match status" value="1"/>
</dbReference>
<sequence>MNNSTNKPDYGIDAPGVIRNLSLISVAGLVLAFASFWLLRMTWQWAGWIFGVVFSVTFVVCLAESIYMFWGSKVGKLYERERLLDLVDIEGDEKILDIGCGRGLLLNAAAQRLTTGRAVGLDIWNRQDQSGNHPDATRKNAQVEGVLEKIDIIDGDFRNMPFEQDTFDIVVSSLAIHNVRNIKERRKALKEVVRVLKPGGRFAILDFQHVKEYAQVFKELEMAEVSVIGPHYLLFPPVRIVIGQKPIG</sequence>
<organism evidence="3 4">
    <name type="scientific">Siminovitchia terrae</name>
    <name type="common">Bacillus terrae</name>
    <dbReference type="NCBI Taxonomy" id="1914933"/>
    <lineage>
        <taxon>Bacteria</taxon>
        <taxon>Bacillati</taxon>
        <taxon>Bacillota</taxon>
        <taxon>Bacilli</taxon>
        <taxon>Bacillales</taxon>
        <taxon>Bacillaceae</taxon>
        <taxon>Siminovitchia</taxon>
    </lineage>
</organism>
<dbReference type="EMBL" id="BORJ01000001">
    <property type="protein sequence ID" value="GIN94227.1"/>
    <property type="molecule type" value="Genomic_DNA"/>
</dbReference>
<keyword evidence="1" id="KW-0472">Membrane</keyword>
<dbReference type="PANTHER" id="PTHR45277:SF1">
    <property type="entry name" value="EXPRESSED PROTEIN"/>
    <property type="match status" value="1"/>
</dbReference>
<proteinExistence type="predicted"/>
<protein>
    <submittedName>
        <fullName evidence="3">Type 11 methyltransferase</fullName>
    </submittedName>
</protein>
<name>A0ABQ4KRB3_SIMTE</name>
<accession>A0ABQ4KRB3</accession>
<dbReference type="CDD" id="cd02440">
    <property type="entry name" value="AdoMet_MTases"/>
    <property type="match status" value="1"/>
</dbReference>
<dbReference type="SUPFAM" id="SSF53335">
    <property type="entry name" value="S-adenosyl-L-methionine-dependent methyltransferases"/>
    <property type="match status" value="1"/>
</dbReference>
<dbReference type="Proteomes" id="UP000680670">
    <property type="component" value="Unassembled WGS sequence"/>
</dbReference>
<keyword evidence="4" id="KW-1185">Reference proteome</keyword>
<keyword evidence="1" id="KW-1133">Transmembrane helix</keyword>
<dbReference type="GO" id="GO:0032259">
    <property type="term" value="P:methylation"/>
    <property type="evidence" value="ECO:0007669"/>
    <property type="project" value="UniProtKB-KW"/>
</dbReference>
<gene>
    <name evidence="3" type="ORF">J6TS1_00970</name>
</gene>
<keyword evidence="3" id="KW-0489">Methyltransferase</keyword>
<dbReference type="PANTHER" id="PTHR45277">
    <property type="entry name" value="EXPRESSED PROTEIN"/>
    <property type="match status" value="1"/>
</dbReference>
<reference evidence="3 4" key="1">
    <citation type="submission" date="2021-03" db="EMBL/GenBank/DDBJ databases">
        <title>Antimicrobial resistance genes in bacteria isolated from Japanese honey, and their potential for conferring macrolide and lincosamide resistance in the American foulbrood pathogen Paenibacillus larvae.</title>
        <authorList>
            <person name="Okamoto M."/>
            <person name="Kumagai M."/>
            <person name="Kanamori H."/>
            <person name="Takamatsu D."/>
        </authorList>
    </citation>
    <scope>NUCLEOTIDE SEQUENCE [LARGE SCALE GENOMIC DNA]</scope>
    <source>
        <strain evidence="3 4">J6TS1</strain>
    </source>
</reference>
<feature type="transmembrane region" description="Helical" evidence="1">
    <location>
        <begin position="45"/>
        <end position="70"/>
    </location>
</feature>
<feature type="domain" description="Methyltransferase type 11" evidence="2">
    <location>
        <begin position="96"/>
        <end position="204"/>
    </location>
</feature>
<dbReference type="InterPro" id="IPR029063">
    <property type="entry name" value="SAM-dependent_MTases_sf"/>
</dbReference>
<evidence type="ECO:0000256" key="1">
    <source>
        <dbReference type="SAM" id="Phobius"/>
    </source>
</evidence>
<evidence type="ECO:0000313" key="4">
    <source>
        <dbReference type="Proteomes" id="UP000680670"/>
    </source>
</evidence>
<feature type="transmembrane region" description="Helical" evidence="1">
    <location>
        <begin position="21"/>
        <end position="39"/>
    </location>
</feature>
<dbReference type="RefSeq" id="WP_212947716.1">
    <property type="nucleotide sequence ID" value="NZ_BORI01000003.1"/>
</dbReference>
<dbReference type="InterPro" id="IPR013216">
    <property type="entry name" value="Methyltransf_11"/>
</dbReference>
<evidence type="ECO:0000313" key="3">
    <source>
        <dbReference type="EMBL" id="GIN94227.1"/>
    </source>
</evidence>
<dbReference type="Gene3D" id="3.40.50.150">
    <property type="entry name" value="Vaccinia Virus protein VP39"/>
    <property type="match status" value="1"/>
</dbReference>
<comment type="caution">
    <text evidence="3">The sequence shown here is derived from an EMBL/GenBank/DDBJ whole genome shotgun (WGS) entry which is preliminary data.</text>
</comment>